<dbReference type="EMBL" id="UYRR01000731">
    <property type="protein sequence ID" value="VDK18166.1"/>
    <property type="molecule type" value="Genomic_DNA"/>
</dbReference>
<dbReference type="Pfam" id="PF01607">
    <property type="entry name" value="CBM_14"/>
    <property type="match status" value="11"/>
</dbReference>
<dbReference type="InterPro" id="IPR051940">
    <property type="entry name" value="Chitin_bind-dev_reg"/>
</dbReference>
<feature type="domain" description="Chitin-binding type-2" evidence="7">
    <location>
        <begin position="333"/>
        <end position="388"/>
    </location>
</feature>
<evidence type="ECO:0000256" key="6">
    <source>
        <dbReference type="SAM" id="MobiDB-lite"/>
    </source>
</evidence>
<feature type="domain" description="Chitin-binding type-2" evidence="7">
    <location>
        <begin position="120"/>
        <end position="173"/>
    </location>
</feature>
<feature type="domain" description="Chitin-binding type-2" evidence="7">
    <location>
        <begin position="745"/>
        <end position="799"/>
    </location>
</feature>
<dbReference type="OrthoDB" id="6020543at2759"/>
<dbReference type="WBParaSite" id="ASIM_0000096401-mRNA-1">
    <property type="protein sequence ID" value="ASIM_0000096401-mRNA-1"/>
    <property type="gene ID" value="ASIM_0000096401"/>
</dbReference>
<dbReference type="InterPro" id="IPR036508">
    <property type="entry name" value="Chitin-bd_dom_sf"/>
</dbReference>
<gene>
    <name evidence="8" type="ORF">ASIM_LOCUS860</name>
</gene>
<evidence type="ECO:0000256" key="1">
    <source>
        <dbReference type="ARBA" id="ARBA00022669"/>
    </source>
</evidence>
<evidence type="ECO:0000313" key="10">
    <source>
        <dbReference type="WBParaSite" id="ASIM_0000096401-mRNA-1"/>
    </source>
</evidence>
<evidence type="ECO:0000256" key="3">
    <source>
        <dbReference type="ARBA" id="ARBA00022737"/>
    </source>
</evidence>
<dbReference type="Proteomes" id="UP000267096">
    <property type="component" value="Unassembled WGS sequence"/>
</dbReference>
<dbReference type="Gene3D" id="3.20.20.80">
    <property type="entry name" value="Glycosidases"/>
    <property type="match status" value="1"/>
</dbReference>
<dbReference type="SUPFAM" id="SSF57625">
    <property type="entry name" value="Invertebrate chitin-binding proteins"/>
    <property type="match status" value="11"/>
</dbReference>
<keyword evidence="9" id="KW-1185">Reference proteome</keyword>
<reference evidence="8 9" key="2">
    <citation type="submission" date="2018-11" db="EMBL/GenBank/DDBJ databases">
        <authorList>
            <consortium name="Pathogen Informatics"/>
        </authorList>
    </citation>
    <scope>NUCLEOTIDE SEQUENCE [LARGE SCALE GENOMIC DNA]</scope>
</reference>
<feature type="domain" description="Chitin-binding type-2" evidence="7">
    <location>
        <begin position="688"/>
        <end position="741"/>
    </location>
</feature>
<feature type="domain" description="Chitin-binding type-2" evidence="7">
    <location>
        <begin position="240"/>
        <end position="294"/>
    </location>
</feature>
<feature type="domain" description="Chitin-binding type-2" evidence="7">
    <location>
        <begin position="835"/>
        <end position="888"/>
    </location>
</feature>
<evidence type="ECO:0000256" key="4">
    <source>
        <dbReference type="ARBA" id="ARBA00023157"/>
    </source>
</evidence>
<feature type="domain" description="Chitin-binding type-2" evidence="7">
    <location>
        <begin position="501"/>
        <end position="555"/>
    </location>
</feature>
<feature type="region of interest" description="Disordered" evidence="6">
    <location>
        <begin position="15"/>
        <end position="39"/>
    </location>
</feature>
<dbReference type="PROSITE" id="PS50940">
    <property type="entry name" value="CHIT_BIND_II"/>
    <property type="match status" value="11"/>
</dbReference>
<dbReference type="PANTHER" id="PTHR23301:SF0">
    <property type="entry name" value="CHITIN-BINDING TYPE-2 DOMAIN-CONTAINING PROTEIN-RELATED"/>
    <property type="match status" value="1"/>
</dbReference>
<evidence type="ECO:0000256" key="2">
    <source>
        <dbReference type="ARBA" id="ARBA00022729"/>
    </source>
</evidence>
<dbReference type="InterPro" id="IPR002557">
    <property type="entry name" value="Chitin-bd_dom"/>
</dbReference>
<dbReference type="GO" id="GO:0005576">
    <property type="term" value="C:extracellular region"/>
    <property type="evidence" value="ECO:0007669"/>
    <property type="project" value="InterPro"/>
</dbReference>
<evidence type="ECO:0000256" key="5">
    <source>
        <dbReference type="ARBA" id="ARBA00023180"/>
    </source>
</evidence>
<keyword evidence="1" id="KW-0147">Chitin-binding</keyword>
<dbReference type="AlphaFoldDB" id="A0A0M3J0C7"/>
<dbReference type="PANTHER" id="PTHR23301">
    <property type="entry name" value="CHITIN BINDING PERITROPHIN-A"/>
    <property type="match status" value="1"/>
</dbReference>
<dbReference type="GO" id="GO:0008061">
    <property type="term" value="F:chitin binding"/>
    <property type="evidence" value="ECO:0007669"/>
    <property type="project" value="UniProtKB-KW"/>
</dbReference>
<feature type="region of interest" description="Disordered" evidence="6">
    <location>
        <begin position="99"/>
        <end position="124"/>
    </location>
</feature>
<dbReference type="SMART" id="SM00494">
    <property type="entry name" value="ChtBD2"/>
    <property type="match status" value="11"/>
</dbReference>
<accession>A0A0M3J0C7</accession>
<feature type="domain" description="Chitin-binding type-2" evidence="7">
    <location>
        <begin position="42"/>
        <end position="97"/>
    </location>
</feature>
<organism evidence="10">
    <name type="scientific">Anisakis simplex</name>
    <name type="common">Herring worm</name>
    <dbReference type="NCBI Taxonomy" id="6269"/>
    <lineage>
        <taxon>Eukaryota</taxon>
        <taxon>Metazoa</taxon>
        <taxon>Ecdysozoa</taxon>
        <taxon>Nematoda</taxon>
        <taxon>Chromadorea</taxon>
        <taxon>Rhabditida</taxon>
        <taxon>Spirurina</taxon>
        <taxon>Ascaridomorpha</taxon>
        <taxon>Ascaridoidea</taxon>
        <taxon>Anisakidae</taxon>
        <taxon>Anisakis</taxon>
        <taxon>Anisakis simplex complex</taxon>
    </lineage>
</organism>
<feature type="domain" description="Chitin-binding type-2" evidence="7">
    <location>
        <begin position="417"/>
        <end position="471"/>
    </location>
</feature>
<feature type="domain" description="Chitin-binding type-2" evidence="7">
    <location>
        <begin position="191"/>
        <end position="236"/>
    </location>
</feature>
<feature type="domain" description="Chitin-binding type-2" evidence="7">
    <location>
        <begin position="600"/>
        <end position="654"/>
    </location>
</feature>
<reference evidence="10" key="1">
    <citation type="submission" date="2017-02" db="UniProtKB">
        <authorList>
            <consortium name="WormBaseParasite"/>
        </authorList>
    </citation>
    <scope>IDENTIFICATION</scope>
</reference>
<feature type="region of interest" description="Disordered" evidence="6">
    <location>
        <begin position="891"/>
        <end position="922"/>
    </location>
</feature>
<evidence type="ECO:0000313" key="8">
    <source>
        <dbReference type="EMBL" id="VDK18166.1"/>
    </source>
</evidence>
<protein>
    <submittedName>
        <fullName evidence="10">Chondroitin proteoglycan 2</fullName>
    </submittedName>
</protein>
<feature type="compositionally biased region" description="Low complexity" evidence="6">
    <location>
        <begin position="391"/>
        <end position="401"/>
    </location>
</feature>
<dbReference type="Gene3D" id="2.170.140.10">
    <property type="entry name" value="Chitin binding domain"/>
    <property type="match status" value="9"/>
</dbReference>
<feature type="region of interest" description="Disordered" evidence="6">
    <location>
        <begin position="391"/>
        <end position="413"/>
    </location>
</feature>
<evidence type="ECO:0000259" key="7">
    <source>
        <dbReference type="PROSITE" id="PS50940"/>
    </source>
</evidence>
<evidence type="ECO:0000313" key="9">
    <source>
        <dbReference type="Proteomes" id="UP000267096"/>
    </source>
</evidence>
<keyword evidence="2" id="KW-0732">Signal</keyword>
<keyword evidence="3" id="KW-0677">Repeat</keyword>
<feature type="compositionally biased region" description="Polar residues" evidence="6">
    <location>
        <begin position="15"/>
        <end position="36"/>
    </location>
</feature>
<keyword evidence="4" id="KW-1015">Disulfide bond</keyword>
<sequence length="922" mass="98708">VVNQCVWPEQCAVSQHTTTPPLSNNQPPVPTAEQTMDQVQDSVDCSQQADGVYGASCLPSFTLCSNGRAHKTQCPADLLFDSVKKRCVYPNEMNCASKGVQQDQSNAPAEKSQQSAAIPSTDCSKMSDGDYSLGCTPEYWSCVDGFQVKRRCEDGLVYDSTQRRCVPSADCLMQQHSDGSFGMLMDDETGLFNCSKLGDGLYGSDCSSSFVICSNGISTIHKCPFGTVYSPSIARCAYASKRCSKLGDGLYGGDCSSSFVICSNGISTIHKCPFGTVYSPSIARCAYASKRCSKQSTPFVMKPTSNAENQFVAPSSNNANAQSDEQRRFDVSSEMCSMKADGIYGSDCSIDYVQCANGHTFKMSCPPGLLFSTKTRSCDYPSFMNCLPSPSSPSSQATSPLPQEPAVPESTAPTSGVIDCQSLADGIYGTSCATAFVHCSNGLTHIQHCPSGLVFYSDRKVCDLPSSECGFATDTPVNADSVAQSSATLPPNTQMPIDSGPIDCSTRTDGVYGRPCANTFIYCSNGRPQSMNCPSGLLFNAKILACDFPSSECSISTAPAFMPTLAVSVAADSNTDRPWSKSVQTLGQTEAHQQQQEPPVVDCSVQKDGVYGVHCSPTFMQCSNGKPFVMVCPNGLVFDDQSSKCDFPKLQCQNQASSSIISLEPTVKSLIETTQTPQTEAHSVPGSAVDCSKLPTGDYSLGCFTEYVTCLSGTLIRRFCPQGLVFSERRRFCVWPQECVESEGSMDCSYLPDGLYGGSCSTVFAECSNSKAKIFKCPSGLLFDALSRQCEYPSDTCMSVIAPRPFATTQPTASAGPMDASAMVDSSPSHANDVAFDCAHHSDGDYSLGCASRYITCIGGIAHIRYCPSKLVYDSIMKQCVWPEQCRPTAPQQMPTGQSTFVPQPSFQPTSLPTQLPSTEGD</sequence>
<name>A0A0M3J0C7_ANISI</name>
<proteinExistence type="predicted"/>
<keyword evidence="5" id="KW-0325">Glycoprotein</keyword>